<sequence>MEAGLDSILRRLRLKTGGSAGAGGGAASGGGRLQPVSCSLGLQPTGAAGAGSGPTVSDAGGGACGGACSRAAGGAGSGAGAGAASGGGRPQPFFYSLGLLPTGDAAADTGGGSGGAVAMASGMSQPKFSNVLTRVLSDLQKHMRSYIVFPQAEDLATVKADFYALSHIPNIIGAIDGTHVAFVPPKGEMNKLS</sequence>
<dbReference type="Proteomes" id="UP001066276">
    <property type="component" value="Chromosome 1_2"/>
</dbReference>
<comment type="caution">
    <text evidence="1">The sequence shown here is derived from an EMBL/GenBank/DDBJ whole genome shotgun (WGS) entry which is preliminary data.</text>
</comment>
<accession>A0AAV7WGV2</accession>
<gene>
    <name evidence="1" type="ORF">NDU88_006859</name>
</gene>
<evidence type="ECO:0008006" key="3">
    <source>
        <dbReference type="Google" id="ProtNLM"/>
    </source>
</evidence>
<proteinExistence type="predicted"/>
<evidence type="ECO:0000313" key="1">
    <source>
        <dbReference type="EMBL" id="KAJ1211500.1"/>
    </source>
</evidence>
<organism evidence="1 2">
    <name type="scientific">Pleurodeles waltl</name>
    <name type="common">Iberian ribbed newt</name>
    <dbReference type="NCBI Taxonomy" id="8319"/>
    <lineage>
        <taxon>Eukaryota</taxon>
        <taxon>Metazoa</taxon>
        <taxon>Chordata</taxon>
        <taxon>Craniata</taxon>
        <taxon>Vertebrata</taxon>
        <taxon>Euteleostomi</taxon>
        <taxon>Amphibia</taxon>
        <taxon>Batrachia</taxon>
        <taxon>Caudata</taxon>
        <taxon>Salamandroidea</taxon>
        <taxon>Salamandridae</taxon>
        <taxon>Pleurodelinae</taxon>
        <taxon>Pleurodeles</taxon>
    </lineage>
</organism>
<keyword evidence="2" id="KW-1185">Reference proteome</keyword>
<protein>
    <recommendedName>
        <fullName evidence="3">Nuclease HARBI1</fullName>
    </recommendedName>
</protein>
<evidence type="ECO:0000313" key="2">
    <source>
        <dbReference type="Proteomes" id="UP001066276"/>
    </source>
</evidence>
<dbReference type="EMBL" id="JANPWB010000002">
    <property type="protein sequence ID" value="KAJ1211500.1"/>
    <property type="molecule type" value="Genomic_DNA"/>
</dbReference>
<reference evidence="1" key="1">
    <citation type="journal article" date="2022" name="bioRxiv">
        <title>Sequencing and chromosome-scale assembly of the giantPleurodeles waltlgenome.</title>
        <authorList>
            <person name="Brown T."/>
            <person name="Elewa A."/>
            <person name="Iarovenko S."/>
            <person name="Subramanian E."/>
            <person name="Araus A.J."/>
            <person name="Petzold A."/>
            <person name="Susuki M."/>
            <person name="Suzuki K.-i.T."/>
            <person name="Hayashi T."/>
            <person name="Toyoda A."/>
            <person name="Oliveira C."/>
            <person name="Osipova E."/>
            <person name="Leigh N.D."/>
            <person name="Simon A."/>
            <person name="Yun M.H."/>
        </authorList>
    </citation>
    <scope>NUCLEOTIDE SEQUENCE</scope>
    <source>
        <strain evidence="1">20211129_DDA</strain>
        <tissue evidence="1">Liver</tissue>
    </source>
</reference>
<name>A0AAV7WGV2_PLEWA</name>
<dbReference type="AlphaFoldDB" id="A0AAV7WGV2"/>